<dbReference type="SMART" id="SM00228">
    <property type="entry name" value="PDZ"/>
    <property type="match status" value="1"/>
</dbReference>
<dbReference type="GO" id="GO:0030288">
    <property type="term" value="C:outer membrane-bounded periplasmic space"/>
    <property type="evidence" value="ECO:0007669"/>
    <property type="project" value="TreeGrafter"/>
</dbReference>
<dbReference type="PROSITE" id="PS50106">
    <property type="entry name" value="PDZ"/>
    <property type="match status" value="1"/>
</dbReference>
<dbReference type="Pfam" id="PF00595">
    <property type="entry name" value="PDZ"/>
    <property type="match status" value="1"/>
</dbReference>
<dbReference type="SUPFAM" id="SSF52096">
    <property type="entry name" value="ClpP/crotonase"/>
    <property type="match status" value="1"/>
</dbReference>
<dbReference type="PANTHER" id="PTHR32060:SF30">
    <property type="entry name" value="CARBOXY-TERMINAL PROCESSING PROTEASE CTPA"/>
    <property type="match status" value="1"/>
</dbReference>
<dbReference type="SUPFAM" id="SSF50156">
    <property type="entry name" value="PDZ domain-like"/>
    <property type="match status" value="1"/>
</dbReference>
<dbReference type="EMBL" id="MHOH01000009">
    <property type="protein sequence ID" value="OGZ61001.1"/>
    <property type="molecule type" value="Genomic_DNA"/>
</dbReference>
<feature type="chain" id="PRO_5009583095" description="PDZ domain-containing protein" evidence="1">
    <location>
        <begin position="21"/>
        <end position="535"/>
    </location>
</feature>
<dbReference type="Proteomes" id="UP000178835">
    <property type="component" value="Unassembled WGS sequence"/>
</dbReference>
<dbReference type="InterPro" id="IPR005151">
    <property type="entry name" value="Tail-specific_protease"/>
</dbReference>
<reference evidence="3 4" key="1">
    <citation type="journal article" date="2016" name="Nat. Commun.">
        <title>Thousands of microbial genomes shed light on interconnected biogeochemical processes in an aquifer system.</title>
        <authorList>
            <person name="Anantharaman K."/>
            <person name="Brown C.T."/>
            <person name="Hug L.A."/>
            <person name="Sharon I."/>
            <person name="Castelle C.J."/>
            <person name="Probst A.J."/>
            <person name="Thomas B.C."/>
            <person name="Singh A."/>
            <person name="Wilkins M.J."/>
            <person name="Karaoz U."/>
            <person name="Brodie E.L."/>
            <person name="Williams K.H."/>
            <person name="Hubbard S.S."/>
            <person name="Banfield J.F."/>
        </authorList>
    </citation>
    <scope>NUCLEOTIDE SEQUENCE [LARGE SCALE GENOMIC DNA]</scope>
</reference>
<sequence>MKKFFGFLVVVALAVSACSASPSGSPSATGLPDQISSDPLCQAVERTRIDFGVMNDVALLLDKYSVFQDTATNPRLLLNNTHEAIWNYLGVPTSNIPQWSRDIVDAEIARSNGRTDFSVFNRIYQELIKDASYADLKDPARLEELVQASIKGVIDALGDPFASYMSADIYLTGGADNSGSYRGLGVTLRTNSRGEITIDSTTDGNPAQKAGLKTGDAVLEVNGLSTLSCSIRQFTLRLKSLSDPRLKMTIAREVALSTEREILTIEVTMENIQQVHLSTYPAVTLPYGRGDTSDGVPYRCSEADGSYGLPCPFADDDGNGYPDIFYIRIHEFSGQMAQDLEYVLSTTDWSLYEGIAVDVRDNPGGWVSATLDAVDFFLATDDVIFIQRDAAGVMTNTRQNRVTYVPEDMPVVILMNNNSYSGAEVFAAGLRDNGRAVIVNSYDRSGGKGSVNRWFTLRNGEYGAVYVSIALWLTPSGEMVEKMDLDDDGYYEVGGLAPDIYEPWSDEDFTKNNRDVNHDPTMESALDYIHGQLSK</sequence>
<organism evidence="3 4">
    <name type="scientific">Candidatus Spechtbacteria bacterium RIFCSPLOWO2_01_FULL_43_12</name>
    <dbReference type="NCBI Taxonomy" id="1802162"/>
    <lineage>
        <taxon>Bacteria</taxon>
        <taxon>Candidatus Spechtiibacteriota</taxon>
    </lineage>
</organism>
<dbReference type="AlphaFoldDB" id="A0A1G2HFI1"/>
<comment type="caution">
    <text evidence="3">The sequence shown here is derived from an EMBL/GenBank/DDBJ whole genome shotgun (WGS) entry which is preliminary data.</text>
</comment>
<dbReference type="GO" id="GO:0004175">
    <property type="term" value="F:endopeptidase activity"/>
    <property type="evidence" value="ECO:0007669"/>
    <property type="project" value="TreeGrafter"/>
</dbReference>
<dbReference type="GO" id="GO:0007165">
    <property type="term" value="P:signal transduction"/>
    <property type="evidence" value="ECO:0007669"/>
    <property type="project" value="TreeGrafter"/>
</dbReference>
<dbReference type="InterPro" id="IPR029045">
    <property type="entry name" value="ClpP/crotonase-like_dom_sf"/>
</dbReference>
<evidence type="ECO:0000313" key="4">
    <source>
        <dbReference type="Proteomes" id="UP000178835"/>
    </source>
</evidence>
<proteinExistence type="predicted"/>
<dbReference type="Gene3D" id="2.30.42.10">
    <property type="match status" value="1"/>
</dbReference>
<dbReference type="InterPro" id="IPR001478">
    <property type="entry name" value="PDZ"/>
</dbReference>
<gene>
    <name evidence="3" type="ORF">A2919_00680</name>
</gene>
<evidence type="ECO:0000256" key="1">
    <source>
        <dbReference type="SAM" id="SignalP"/>
    </source>
</evidence>
<protein>
    <recommendedName>
        <fullName evidence="2">PDZ domain-containing protein</fullName>
    </recommendedName>
</protein>
<dbReference type="InterPro" id="IPR036034">
    <property type="entry name" value="PDZ_sf"/>
</dbReference>
<dbReference type="SMART" id="SM00245">
    <property type="entry name" value="TSPc"/>
    <property type="match status" value="1"/>
</dbReference>
<dbReference type="PANTHER" id="PTHR32060">
    <property type="entry name" value="TAIL-SPECIFIC PROTEASE"/>
    <property type="match status" value="1"/>
</dbReference>
<name>A0A1G2HFI1_9BACT</name>
<dbReference type="PROSITE" id="PS51257">
    <property type="entry name" value="PROKAR_LIPOPROTEIN"/>
    <property type="match status" value="1"/>
</dbReference>
<evidence type="ECO:0000259" key="2">
    <source>
        <dbReference type="PROSITE" id="PS50106"/>
    </source>
</evidence>
<feature type="signal peptide" evidence="1">
    <location>
        <begin position="1"/>
        <end position="20"/>
    </location>
</feature>
<dbReference type="Pfam" id="PF03572">
    <property type="entry name" value="Peptidase_S41"/>
    <property type="match status" value="1"/>
</dbReference>
<dbReference type="Gene3D" id="3.90.226.10">
    <property type="entry name" value="2-enoyl-CoA Hydratase, Chain A, domain 1"/>
    <property type="match status" value="1"/>
</dbReference>
<dbReference type="GO" id="GO:0006508">
    <property type="term" value="P:proteolysis"/>
    <property type="evidence" value="ECO:0007669"/>
    <property type="project" value="InterPro"/>
</dbReference>
<feature type="domain" description="PDZ" evidence="2">
    <location>
        <begin position="168"/>
        <end position="228"/>
    </location>
</feature>
<evidence type="ECO:0000313" key="3">
    <source>
        <dbReference type="EMBL" id="OGZ61001.1"/>
    </source>
</evidence>
<accession>A0A1G2HFI1</accession>
<keyword evidence="1" id="KW-0732">Signal</keyword>
<dbReference type="GO" id="GO:0008236">
    <property type="term" value="F:serine-type peptidase activity"/>
    <property type="evidence" value="ECO:0007669"/>
    <property type="project" value="InterPro"/>
</dbReference>
<dbReference type="CDD" id="cd06567">
    <property type="entry name" value="Peptidase_S41"/>
    <property type="match status" value="1"/>
</dbReference>